<dbReference type="Gene3D" id="3.90.1590.10">
    <property type="entry name" value="glutathione-dependent formaldehyde- activating enzyme (gfa)"/>
    <property type="match status" value="1"/>
</dbReference>
<sequence length="139" mass="14869">MPSGSCICGGLKYEFTGEGQGLALCYCLSCRKISGGTHTVNVMVPLDSLKVISPPGSEKTCTQRHETGMNLTVHFCGTCGGTIYKTADNKEFSGMAVVQVGTIDDSNFMEDSKPGIELFTKYRAPWVPAVEGTAQKAEF</sequence>
<feature type="domain" description="CENP-V/GFA" evidence="5">
    <location>
        <begin position="2"/>
        <end position="127"/>
    </location>
</feature>
<dbReference type="OrthoDB" id="9985472at2759"/>
<comment type="similarity">
    <text evidence="1">Belongs to the Gfa family.</text>
</comment>
<dbReference type="AlphaFoldDB" id="A0A1V6TIT3"/>
<dbReference type="SUPFAM" id="SSF51316">
    <property type="entry name" value="Mss4-like"/>
    <property type="match status" value="1"/>
</dbReference>
<dbReference type="GO" id="GO:0046872">
    <property type="term" value="F:metal ion binding"/>
    <property type="evidence" value="ECO:0007669"/>
    <property type="project" value="UniProtKB-KW"/>
</dbReference>
<evidence type="ECO:0000256" key="1">
    <source>
        <dbReference type="ARBA" id="ARBA00005495"/>
    </source>
</evidence>
<dbReference type="PANTHER" id="PTHR33337">
    <property type="entry name" value="GFA DOMAIN-CONTAINING PROTEIN"/>
    <property type="match status" value="1"/>
</dbReference>
<proteinExistence type="inferred from homology"/>
<dbReference type="EMBL" id="MLKD01000005">
    <property type="protein sequence ID" value="OQE26265.1"/>
    <property type="molecule type" value="Genomic_DNA"/>
</dbReference>
<dbReference type="InterPro" id="IPR006913">
    <property type="entry name" value="CENP-V/GFA"/>
</dbReference>
<dbReference type="PANTHER" id="PTHR33337:SF30">
    <property type="entry name" value="DUF636 DOMAIN PROTEIN (AFU_ORTHOLOGUE AFUA_1G03180)"/>
    <property type="match status" value="1"/>
</dbReference>
<dbReference type="GO" id="GO:0016846">
    <property type="term" value="F:carbon-sulfur lyase activity"/>
    <property type="evidence" value="ECO:0007669"/>
    <property type="project" value="InterPro"/>
</dbReference>
<name>A0A1V6TIT3_9EURO</name>
<evidence type="ECO:0000313" key="7">
    <source>
        <dbReference type="Proteomes" id="UP000191285"/>
    </source>
</evidence>
<dbReference type="Pfam" id="PF04828">
    <property type="entry name" value="GFA"/>
    <property type="match status" value="1"/>
</dbReference>
<reference evidence="7" key="1">
    <citation type="journal article" date="2017" name="Nat. Microbiol.">
        <title>Global analysis of biosynthetic gene clusters reveals vast potential of secondary metabolite production in Penicillium species.</title>
        <authorList>
            <person name="Nielsen J.C."/>
            <person name="Grijseels S."/>
            <person name="Prigent S."/>
            <person name="Ji B."/>
            <person name="Dainat J."/>
            <person name="Nielsen K.F."/>
            <person name="Frisvad J.C."/>
            <person name="Workman M."/>
            <person name="Nielsen J."/>
        </authorList>
    </citation>
    <scope>NUCLEOTIDE SEQUENCE [LARGE SCALE GENOMIC DNA]</scope>
    <source>
        <strain evidence="7">IBT 24891</strain>
    </source>
</reference>
<organism evidence="6 7">
    <name type="scientific">Penicillium steckii</name>
    <dbReference type="NCBI Taxonomy" id="303698"/>
    <lineage>
        <taxon>Eukaryota</taxon>
        <taxon>Fungi</taxon>
        <taxon>Dikarya</taxon>
        <taxon>Ascomycota</taxon>
        <taxon>Pezizomycotina</taxon>
        <taxon>Eurotiomycetes</taxon>
        <taxon>Eurotiomycetidae</taxon>
        <taxon>Eurotiales</taxon>
        <taxon>Aspergillaceae</taxon>
        <taxon>Penicillium</taxon>
    </lineage>
</organism>
<evidence type="ECO:0000256" key="4">
    <source>
        <dbReference type="ARBA" id="ARBA00023239"/>
    </source>
</evidence>
<evidence type="ECO:0000256" key="3">
    <source>
        <dbReference type="ARBA" id="ARBA00022833"/>
    </source>
</evidence>
<keyword evidence="3" id="KW-0862">Zinc</keyword>
<dbReference type="STRING" id="303698.A0A1V6TIT3"/>
<keyword evidence="2" id="KW-0479">Metal-binding</keyword>
<keyword evidence="7" id="KW-1185">Reference proteome</keyword>
<comment type="caution">
    <text evidence="6">The sequence shown here is derived from an EMBL/GenBank/DDBJ whole genome shotgun (WGS) entry which is preliminary data.</text>
</comment>
<protein>
    <recommendedName>
        <fullName evidence="5">CENP-V/GFA domain-containing protein</fullName>
    </recommendedName>
</protein>
<keyword evidence="4" id="KW-0456">Lyase</keyword>
<evidence type="ECO:0000313" key="6">
    <source>
        <dbReference type="EMBL" id="OQE26265.1"/>
    </source>
</evidence>
<accession>A0A1V6TIT3</accession>
<dbReference type="PROSITE" id="PS51891">
    <property type="entry name" value="CENP_V_GFA"/>
    <property type="match status" value="1"/>
</dbReference>
<evidence type="ECO:0000256" key="2">
    <source>
        <dbReference type="ARBA" id="ARBA00022723"/>
    </source>
</evidence>
<evidence type="ECO:0000259" key="5">
    <source>
        <dbReference type="PROSITE" id="PS51891"/>
    </source>
</evidence>
<dbReference type="InterPro" id="IPR011057">
    <property type="entry name" value="Mss4-like_sf"/>
</dbReference>
<dbReference type="Proteomes" id="UP000191285">
    <property type="component" value="Unassembled WGS sequence"/>
</dbReference>
<gene>
    <name evidence="6" type="ORF">PENSTE_c005G05056</name>
</gene>